<dbReference type="SUPFAM" id="SSF56601">
    <property type="entry name" value="beta-lactamase/transpeptidase-like"/>
    <property type="match status" value="1"/>
</dbReference>
<dbReference type="Pfam" id="PF02113">
    <property type="entry name" value="Peptidase_S13"/>
    <property type="match status" value="1"/>
</dbReference>
<dbReference type="PRINTS" id="PR00922">
    <property type="entry name" value="DADACBPTASE3"/>
</dbReference>
<evidence type="ECO:0000313" key="5">
    <source>
        <dbReference type="Proteomes" id="UP000216311"/>
    </source>
</evidence>
<evidence type="ECO:0000256" key="2">
    <source>
        <dbReference type="ARBA" id="ARBA00022801"/>
    </source>
</evidence>
<evidence type="ECO:0000313" key="4">
    <source>
        <dbReference type="EMBL" id="OYO24116.1"/>
    </source>
</evidence>
<comment type="caution">
    <text evidence="4">The sequence shown here is derived from an EMBL/GenBank/DDBJ whole genome shotgun (WGS) entry which is preliminary data.</text>
</comment>
<dbReference type="OrthoDB" id="56883at2"/>
<dbReference type="Proteomes" id="UP000216311">
    <property type="component" value="Unassembled WGS sequence"/>
</dbReference>
<dbReference type="Gene3D" id="3.40.710.10">
    <property type="entry name" value="DD-peptidase/beta-lactamase superfamily"/>
    <property type="match status" value="2"/>
</dbReference>
<dbReference type="PANTHER" id="PTHR30023">
    <property type="entry name" value="D-ALANYL-D-ALANINE CARBOXYPEPTIDASE"/>
    <property type="match status" value="1"/>
</dbReference>
<dbReference type="EMBL" id="NMVQ01000005">
    <property type="protein sequence ID" value="OYO24116.1"/>
    <property type="molecule type" value="Genomic_DNA"/>
</dbReference>
<dbReference type="PANTHER" id="PTHR30023:SF0">
    <property type="entry name" value="PENICILLIN-SENSITIVE CARBOXYPEPTIDASE A"/>
    <property type="match status" value="1"/>
</dbReference>
<dbReference type="NCBIfam" id="TIGR00666">
    <property type="entry name" value="PBP4"/>
    <property type="match status" value="1"/>
</dbReference>
<dbReference type="InterPro" id="IPR000667">
    <property type="entry name" value="Peptidase_S13"/>
</dbReference>
<keyword evidence="4" id="KW-0645">Protease</keyword>
<dbReference type="RefSeq" id="WP_094362996.1">
    <property type="nucleotide sequence ID" value="NZ_NMVQ01000005.1"/>
</dbReference>
<accession>A0A255H9Z5</accession>
<protein>
    <submittedName>
        <fullName evidence="4">D-alanyl-D-alanine carboxypeptidase/D-alanyl-D-alanine-endopeptidase</fullName>
    </submittedName>
</protein>
<evidence type="ECO:0000256" key="3">
    <source>
        <dbReference type="SAM" id="MobiDB-lite"/>
    </source>
</evidence>
<comment type="similarity">
    <text evidence="1">Belongs to the peptidase S13 family.</text>
</comment>
<dbReference type="InterPro" id="IPR012338">
    <property type="entry name" value="Beta-lactam/transpept-like"/>
</dbReference>
<proteinExistence type="inferred from homology"/>
<gene>
    <name evidence="4" type="primary">dacB</name>
    <name evidence="4" type="ORF">CGZ93_04670</name>
</gene>
<feature type="region of interest" description="Disordered" evidence="3">
    <location>
        <begin position="58"/>
        <end position="89"/>
    </location>
</feature>
<keyword evidence="5" id="KW-1185">Reference proteome</keyword>
<reference evidence="4 5" key="1">
    <citation type="submission" date="2017-07" db="EMBL/GenBank/DDBJ databases">
        <title>Draft whole genome sequences of clinical Proprionibacteriaceae strains.</title>
        <authorList>
            <person name="Bernier A.-M."/>
            <person name="Bernard K."/>
            <person name="Domingo M.-C."/>
        </authorList>
    </citation>
    <scope>NUCLEOTIDE SEQUENCE [LARGE SCALE GENOMIC DNA]</scope>
    <source>
        <strain evidence="4 5">NML 130396</strain>
    </source>
</reference>
<dbReference type="GO" id="GO:0000270">
    <property type="term" value="P:peptidoglycan metabolic process"/>
    <property type="evidence" value="ECO:0007669"/>
    <property type="project" value="TreeGrafter"/>
</dbReference>
<dbReference type="GO" id="GO:0006508">
    <property type="term" value="P:proteolysis"/>
    <property type="evidence" value="ECO:0007669"/>
    <property type="project" value="InterPro"/>
</dbReference>
<dbReference type="GO" id="GO:0004185">
    <property type="term" value="F:serine-type carboxypeptidase activity"/>
    <property type="evidence" value="ECO:0007669"/>
    <property type="project" value="InterPro"/>
</dbReference>
<keyword evidence="2" id="KW-0378">Hydrolase</keyword>
<keyword evidence="4" id="KW-0121">Carboxypeptidase</keyword>
<evidence type="ECO:0000256" key="1">
    <source>
        <dbReference type="ARBA" id="ARBA00006096"/>
    </source>
</evidence>
<dbReference type="AlphaFoldDB" id="A0A255H9Z5"/>
<name>A0A255H9Z5_9ACTN</name>
<sequence>MPTSPSAKLMLRSGLLVLVIVLIVLGLATGLIQSTARRGLYATGLWVDGGASTIDPSIFDRDDGPAALPPKPAAPVLPESSPQPGSNPARVAERINAVGPVGGRMLGRVVDVASGQELYAREATGAGTPASTLKTLTSLAALEAYGPAHRFRTTVRRDSANPGRVYLVGGGDPYLLAGEPVGGNESVLTLARRTAEALQTAGPTGPVEVVTDASYFGGPTWNPEWIPAYHDYVADTTALWVNGARRTNNSIGPREADPPRAAGNVFANELRRLGVPVTTVSAGVAPQPAAEVAGVDSLPLENIVEEVLIHSDNDAAEVLFRHVGRSGGRGGSLADAQAASREILTRLGAWSEGMRQVDGSGLARSNLVSPTALTRAVQLGVAPDQPKFRALATGMSVAGVEGTLGGRFVEEGTAPGRGLVRAKTGTLTQVHTLAGYVRDADGALLAYSFIVNGDPDDYGTRVWLDRVTAAVASCGCR</sequence>
<organism evidence="4 5">
    <name type="scientific">Enemella dayhoffiae</name>
    <dbReference type="NCBI Taxonomy" id="2016507"/>
    <lineage>
        <taxon>Bacteria</taxon>
        <taxon>Bacillati</taxon>
        <taxon>Actinomycetota</taxon>
        <taxon>Actinomycetes</taxon>
        <taxon>Propionibacteriales</taxon>
        <taxon>Propionibacteriaceae</taxon>
        <taxon>Enemella</taxon>
    </lineage>
</organism>